<evidence type="ECO:0000256" key="7">
    <source>
        <dbReference type="ARBA" id="ARBA00023180"/>
    </source>
</evidence>
<evidence type="ECO:0000313" key="14">
    <source>
        <dbReference type="Proteomes" id="UP001558652"/>
    </source>
</evidence>
<evidence type="ECO:0000313" key="13">
    <source>
        <dbReference type="EMBL" id="KAL1110453.1"/>
    </source>
</evidence>
<feature type="domain" description="Repulsive guidance molecule C-terminal" evidence="11">
    <location>
        <begin position="114"/>
        <end position="346"/>
    </location>
</feature>
<feature type="domain" description="Repulsive guidance molecule N-terminal" evidence="12">
    <location>
        <begin position="17"/>
        <end position="87"/>
    </location>
</feature>
<keyword evidence="3" id="KW-1003">Cell membrane</keyword>
<sequence>GVIKFLLTFFTGVCKGCKLEACNWSYETVEEAAAGGRSAEWNAALCREVKAYGICIKNRARACRGDIPYHFTTSFLGHLAQKFNCSQHTGTNSTRPPPSTPPSKCKYKVAAQHYAHCGVFGDPHLKTFNGLYQTCRISGAWPLIDNRYIAVQVTNTPVLDSSPATATTEVTIIIKGSATPCASEKTYEATSDAPLPSTFIDGTDRSGPGRNVVLKATKEGQSQRVKIYIRYIDTTLIIRRVGNYLGFSGRLPNAIIENSAGELELCQRGCPSNELLDLTTARGHQLSWNAALAKCSDISDLNAKIQNNLTDHYLDWCVFDVMTAGNRKDFILAAHSAQADILKLDPQSLHNRTVPLELKNPSYSSAPTHSLFIADIFLTLINFPKLLFLLILLCFFIIL</sequence>
<protein>
    <recommendedName>
        <fullName evidence="15">RGM domain family member B</fullName>
    </recommendedName>
</protein>
<keyword evidence="14" id="KW-1185">Reference proteome</keyword>
<evidence type="ECO:0000256" key="1">
    <source>
        <dbReference type="ARBA" id="ARBA00004609"/>
    </source>
</evidence>
<dbReference type="PANTHER" id="PTHR31428">
    <property type="entry name" value="RGM DOMAIN FAMILY MEMBER DRAG-1"/>
    <property type="match status" value="1"/>
</dbReference>
<evidence type="ECO:0000256" key="9">
    <source>
        <dbReference type="SAM" id="Phobius"/>
    </source>
</evidence>
<dbReference type="GO" id="GO:0005886">
    <property type="term" value="C:plasma membrane"/>
    <property type="evidence" value="ECO:0007669"/>
    <property type="project" value="UniProtKB-SubCell"/>
</dbReference>
<evidence type="ECO:0000259" key="11">
    <source>
        <dbReference type="Pfam" id="PF06534"/>
    </source>
</evidence>
<gene>
    <name evidence="13" type="ORF">AAG570_007984</name>
</gene>
<reference evidence="13 14" key="1">
    <citation type="submission" date="2024-07" db="EMBL/GenBank/DDBJ databases">
        <title>Chromosome-level genome assembly of the water stick insect Ranatra chinensis (Heteroptera: Nepidae).</title>
        <authorList>
            <person name="Liu X."/>
        </authorList>
    </citation>
    <scope>NUCLEOTIDE SEQUENCE [LARGE SCALE GENOMIC DNA]</scope>
    <source>
        <strain evidence="13">Cailab_2021Rc</strain>
        <tissue evidence="13">Muscle</tissue>
    </source>
</reference>
<comment type="caution">
    <text evidence="13">The sequence shown here is derived from an EMBL/GenBank/DDBJ whole genome shotgun (WGS) entry which is preliminary data.</text>
</comment>
<dbReference type="Pfam" id="PF06534">
    <property type="entry name" value="RGM_C"/>
    <property type="match status" value="1"/>
</dbReference>
<organism evidence="13 14">
    <name type="scientific">Ranatra chinensis</name>
    <dbReference type="NCBI Taxonomy" id="642074"/>
    <lineage>
        <taxon>Eukaryota</taxon>
        <taxon>Metazoa</taxon>
        <taxon>Ecdysozoa</taxon>
        <taxon>Arthropoda</taxon>
        <taxon>Hexapoda</taxon>
        <taxon>Insecta</taxon>
        <taxon>Pterygota</taxon>
        <taxon>Neoptera</taxon>
        <taxon>Paraneoptera</taxon>
        <taxon>Hemiptera</taxon>
        <taxon>Heteroptera</taxon>
        <taxon>Panheteroptera</taxon>
        <taxon>Nepomorpha</taxon>
        <taxon>Nepidae</taxon>
        <taxon>Ranatrinae</taxon>
        <taxon>Ranatra</taxon>
    </lineage>
</organism>
<comment type="subcellular location">
    <subcellularLocation>
        <location evidence="1">Cell membrane</location>
        <topology evidence="1">Lipid-anchor</topology>
        <topology evidence="1">GPI-anchor</topology>
    </subcellularLocation>
</comment>
<keyword evidence="8" id="KW-0449">Lipoprotein</keyword>
<dbReference type="InterPro" id="IPR009496">
    <property type="entry name" value="RGM_C"/>
</dbReference>
<evidence type="ECO:0000256" key="6">
    <source>
        <dbReference type="ARBA" id="ARBA00023136"/>
    </source>
</evidence>
<keyword evidence="6 9" id="KW-0472">Membrane</keyword>
<keyword evidence="9" id="KW-1133">Transmembrane helix</keyword>
<dbReference type="Proteomes" id="UP001558652">
    <property type="component" value="Unassembled WGS sequence"/>
</dbReference>
<proteinExistence type="inferred from homology"/>
<evidence type="ECO:0000259" key="12">
    <source>
        <dbReference type="Pfam" id="PF06535"/>
    </source>
</evidence>
<accession>A0ABD0XTL3</accession>
<dbReference type="PANTHER" id="PTHR31428:SF6">
    <property type="entry name" value="REPULSIVE GUIDANCE MOLECULE B HOMOLOG DRAG-1"/>
    <property type="match status" value="1"/>
</dbReference>
<dbReference type="InterPro" id="IPR040287">
    <property type="entry name" value="RGM"/>
</dbReference>
<feature type="signal peptide" evidence="10">
    <location>
        <begin position="1"/>
        <end position="16"/>
    </location>
</feature>
<keyword evidence="5 10" id="KW-0732">Signal</keyword>
<feature type="chain" id="PRO_5044891906" description="RGM domain family member B" evidence="10">
    <location>
        <begin position="17"/>
        <end position="399"/>
    </location>
</feature>
<feature type="transmembrane region" description="Helical" evidence="9">
    <location>
        <begin position="371"/>
        <end position="398"/>
    </location>
</feature>
<name>A0ABD0XTL3_9HEMI</name>
<keyword evidence="9" id="KW-0812">Transmembrane</keyword>
<dbReference type="Gene3D" id="3.40.1000.10">
    <property type="entry name" value="Mog1/PsbP, alpha/beta/alpha sandwich"/>
    <property type="match status" value="1"/>
</dbReference>
<evidence type="ECO:0008006" key="15">
    <source>
        <dbReference type="Google" id="ProtNLM"/>
    </source>
</evidence>
<evidence type="ECO:0000256" key="10">
    <source>
        <dbReference type="SAM" id="SignalP"/>
    </source>
</evidence>
<evidence type="ECO:0000256" key="4">
    <source>
        <dbReference type="ARBA" id="ARBA00022622"/>
    </source>
</evidence>
<evidence type="ECO:0000256" key="5">
    <source>
        <dbReference type="ARBA" id="ARBA00022729"/>
    </source>
</evidence>
<dbReference type="EMBL" id="JBFDAA010000022">
    <property type="protein sequence ID" value="KAL1110453.1"/>
    <property type="molecule type" value="Genomic_DNA"/>
</dbReference>
<evidence type="ECO:0000256" key="3">
    <source>
        <dbReference type="ARBA" id="ARBA00022475"/>
    </source>
</evidence>
<dbReference type="AlphaFoldDB" id="A0ABD0XTL3"/>
<comment type="similarity">
    <text evidence="2">Belongs to the repulsive guidance molecule (RGM) family.</text>
</comment>
<evidence type="ECO:0000256" key="8">
    <source>
        <dbReference type="ARBA" id="ARBA00023288"/>
    </source>
</evidence>
<dbReference type="InterPro" id="IPR010536">
    <property type="entry name" value="RGM_N"/>
</dbReference>
<feature type="non-terminal residue" evidence="13">
    <location>
        <position position="1"/>
    </location>
</feature>
<dbReference type="GO" id="GO:0098552">
    <property type="term" value="C:side of membrane"/>
    <property type="evidence" value="ECO:0007669"/>
    <property type="project" value="UniProtKB-KW"/>
</dbReference>
<keyword evidence="7" id="KW-0325">Glycoprotein</keyword>
<dbReference type="Pfam" id="PF06535">
    <property type="entry name" value="RGM_N"/>
    <property type="match status" value="1"/>
</dbReference>
<evidence type="ECO:0000256" key="2">
    <source>
        <dbReference type="ARBA" id="ARBA00005321"/>
    </source>
</evidence>
<keyword evidence="4" id="KW-0336">GPI-anchor</keyword>